<name>A0A915JTE7_ROMCU</name>
<evidence type="ECO:0000313" key="2">
    <source>
        <dbReference type="WBParaSite" id="nRc.2.0.1.t29334-RA"/>
    </source>
</evidence>
<accession>A0A915JTE7</accession>
<keyword evidence="1" id="KW-1185">Reference proteome</keyword>
<dbReference type="Proteomes" id="UP000887565">
    <property type="component" value="Unplaced"/>
</dbReference>
<dbReference type="WBParaSite" id="nRc.2.0.1.t29334-RA">
    <property type="protein sequence ID" value="nRc.2.0.1.t29334-RA"/>
    <property type="gene ID" value="nRc.2.0.1.g29334"/>
</dbReference>
<reference evidence="2" key="1">
    <citation type="submission" date="2022-11" db="UniProtKB">
        <authorList>
            <consortium name="WormBaseParasite"/>
        </authorList>
    </citation>
    <scope>IDENTIFICATION</scope>
</reference>
<sequence length="118" mass="13805">MEVRFSKRCANVISLMDEVDDLLQNINKSWRETIYPLCLSMVACMTVWLLKSNDLTVLLDNCSTKNITIKMHYCRLDGQQLIYLTVSNYQNEGRTDHLTNYSQQLTHRTHTTTLMNNQ</sequence>
<protein>
    <submittedName>
        <fullName evidence="2">Uncharacterized protein</fullName>
    </submittedName>
</protein>
<dbReference type="AlphaFoldDB" id="A0A915JTE7"/>
<organism evidence="1 2">
    <name type="scientific">Romanomermis culicivorax</name>
    <name type="common">Nematode worm</name>
    <dbReference type="NCBI Taxonomy" id="13658"/>
    <lineage>
        <taxon>Eukaryota</taxon>
        <taxon>Metazoa</taxon>
        <taxon>Ecdysozoa</taxon>
        <taxon>Nematoda</taxon>
        <taxon>Enoplea</taxon>
        <taxon>Dorylaimia</taxon>
        <taxon>Mermithida</taxon>
        <taxon>Mermithoidea</taxon>
        <taxon>Mermithidae</taxon>
        <taxon>Romanomermis</taxon>
    </lineage>
</organism>
<proteinExistence type="predicted"/>
<evidence type="ECO:0000313" key="1">
    <source>
        <dbReference type="Proteomes" id="UP000887565"/>
    </source>
</evidence>